<keyword evidence="6" id="KW-1185">Reference proteome</keyword>
<dbReference type="InterPro" id="IPR011098">
    <property type="entry name" value="G5_dom"/>
</dbReference>
<dbReference type="PROSITE" id="PS51109">
    <property type="entry name" value="G5"/>
    <property type="match status" value="1"/>
</dbReference>
<gene>
    <name evidence="5" type="ORF">GXP70_00635</name>
</gene>
<dbReference type="CDD" id="cd00118">
    <property type="entry name" value="LysM"/>
    <property type="match status" value="1"/>
</dbReference>
<organism evidence="5 6">
    <name type="scientific">Paenibacillus lycopersici</name>
    <dbReference type="NCBI Taxonomy" id="2704462"/>
    <lineage>
        <taxon>Bacteria</taxon>
        <taxon>Bacillati</taxon>
        <taxon>Bacillota</taxon>
        <taxon>Bacilli</taxon>
        <taxon>Bacillales</taxon>
        <taxon>Paenibacillaceae</taxon>
        <taxon>Paenibacillus</taxon>
    </lineage>
</organism>
<sequence length="509" mass="56114">MTIFTDKGRFRKVWRTFRQTFRRATSNESHSNPDPDREQQATRRLMRKKPLLAAGGAAVVLAVAAMSGTHYVKAHTVEYLEVYQNGTLIGDVSSKEQVAELIDNVKKKLEADNAGLHMTLETGKITYGDKSAYNAKPETTATLRKLESSFTSHATGVALVVDGKQLGVVKDKATADALLKRVQGKYAPKTQSAKTEVTALAYSADGSVKSKTALKSVKFVEKISTGDKDVQPTDIADPEQLYLQLIKGEVKPKSYTVQEGDCVGCIAQKFNISPQVIYERNKWIKDDMIKVGDVLDLTVLQPEVTVETVENVTETESIEPKTVYQKNSNMKSGEQKVIRQGQSGKKQLVYRLVKQNGYLMSEELISEVVLEPSVPAIIMKGTKVNLSEGTGQFAWPVSGHRLTSFFGMRWGALHRGVDMVGSHNIKAADNGVVTFTGTRPGLGNCIIIDHKNGYETWYGHLSKIQVKKGQTVSQGEQIGIMGNTGHSFGTHLHFEIHKNGQLQNPLKYL</sequence>
<dbReference type="InterPro" id="IPR050570">
    <property type="entry name" value="Cell_wall_metabolism_enzyme"/>
</dbReference>
<keyword evidence="1" id="KW-0732">Signal</keyword>
<feature type="domain" description="G5" evidence="3">
    <location>
        <begin position="304"/>
        <end position="384"/>
    </location>
</feature>
<dbReference type="Gene3D" id="3.10.350.10">
    <property type="entry name" value="LysM domain"/>
    <property type="match status" value="1"/>
</dbReference>
<dbReference type="Pfam" id="PF01476">
    <property type="entry name" value="LysM"/>
    <property type="match status" value="1"/>
</dbReference>
<dbReference type="SMART" id="SM01208">
    <property type="entry name" value="G5"/>
    <property type="match status" value="1"/>
</dbReference>
<dbReference type="Pfam" id="PF01551">
    <property type="entry name" value="Peptidase_M23"/>
    <property type="match status" value="1"/>
</dbReference>
<keyword evidence="2" id="KW-1133">Transmembrane helix</keyword>
<evidence type="ECO:0000259" key="3">
    <source>
        <dbReference type="PROSITE" id="PS51109"/>
    </source>
</evidence>
<dbReference type="PANTHER" id="PTHR21666:SF270">
    <property type="entry name" value="MUREIN HYDROLASE ACTIVATOR ENVC"/>
    <property type="match status" value="1"/>
</dbReference>
<feature type="transmembrane region" description="Helical" evidence="2">
    <location>
        <begin position="51"/>
        <end position="72"/>
    </location>
</feature>
<keyword evidence="2" id="KW-0812">Transmembrane</keyword>
<keyword evidence="2" id="KW-0472">Membrane</keyword>
<dbReference type="SUPFAM" id="SSF54106">
    <property type="entry name" value="LysM domain"/>
    <property type="match status" value="1"/>
</dbReference>
<proteinExistence type="predicted"/>
<dbReference type="AlphaFoldDB" id="A0A6C0FTG6"/>
<name>A0A6C0FTG6_9BACL</name>
<dbReference type="InterPro" id="IPR011055">
    <property type="entry name" value="Dup_hybrid_motif"/>
</dbReference>
<dbReference type="SMART" id="SM00257">
    <property type="entry name" value="LysM"/>
    <property type="match status" value="1"/>
</dbReference>
<evidence type="ECO:0000256" key="2">
    <source>
        <dbReference type="SAM" id="Phobius"/>
    </source>
</evidence>
<dbReference type="InterPro" id="IPR018392">
    <property type="entry name" value="LysM"/>
</dbReference>
<evidence type="ECO:0000313" key="6">
    <source>
        <dbReference type="Proteomes" id="UP000476064"/>
    </source>
</evidence>
<dbReference type="Pfam" id="PF07501">
    <property type="entry name" value="G5"/>
    <property type="match status" value="1"/>
</dbReference>
<dbReference type="GO" id="GO:0004222">
    <property type="term" value="F:metalloendopeptidase activity"/>
    <property type="evidence" value="ECO:0007669"/>
    <property type="project" value="TreeGrafter"/>
</dbReference>
<protein>
    <submittedName>
        <fullName evidence="5">Peptidoglycan DD-metalloendopeptidase family protein</fullName>
    </submittedName>
</protein>
<evidence type="ECO:0000259" key="4">
    <source>
        <dbReference type="PROSITE" id="PS51782"/>
    </source>
</evidence>
<reference evidence="5 6" key="1">
    <citation type="submission" date="2020-01" db="EMBL/GenBank/DDBJ databases">
        <title>Paenibacillus sp. nov., isolated from tomato rhizosphere.</title>
        <authorList>
            <person name="Weon H.-Y."/>
            <person name="Lee S.A."/>
        </authorList>
    </citation>
    <scope>NUCLEOTIDE SEQUENCE [LARGE SCALE GENOMIC DNA]</scope>
    <source>
        <strain evidence="5 6">12200R-189</strain>
    </source>
</reference>
<dbReference type="Gene3D" id="2.20.230.10">
    <property type="entry name" value="Resuscitation-promoting factor rpfb"/>
    <property type="match status" value="1"/>
</dbReference>
<dbReference type="SUPFAM" id="SSF51261">
    <property type="entry name" value="Duplicated hybrid motif"/>
    <property type="match status" value="1"/>
</dbReference>
<evidence type="ECO:0000313" key="5">
    <source>
        <dbReference type="EMBL" id="QHT58633.1"/>
    </source>
</evidence>
<dbReference type="EMBL" id="CP048209">
    <property type="protein sequence ID" value="QHT58633.1"/>
    <property type="molecule type" value="Genomic_DNA"/>
</dbReference>
<dbReference type="KEGG" id="plyc:GXP70_00635"/>
<evidence type="ECO:0000256" key="1">
    <source>
        <dbReference type="ARBA" id="ARBA00022729"/>
    </source>
</evidence>
<dbReference type="PROSITE" id="PS51782">
    <property type="entry name" value="LYSM"/>
    <property type="match status" value="1"/>
</dbReference>
<feature type="domain" description="LysM" evidence="4">
    <location>
        <begin position="253"/>
        <end position="297"/>
    </location>
</feature>
<dbReference type="InterPro" id="IPR016047">
    <property type="entry name" value="M23ase_b-sheet_dom"/>
</dbReference>
<dbReference type="Proteomes" id="UP000476064">
    <property type="component" value="Chromosome"/>
</dbReference>
<dbReference type="CDD" id="cd12797">
    <property type="entry name" value="M23_peptidase"/>
    <property type="match status" value="1"/>
</dbReference>
<dbReference type="Gene3D" id="2.70.70.10">
    <property type="entry name" value="Glucose Permease (Domain IIA)"/>
    <property type="match status" value="1"/>
</dbReference>
<accession>A0A6C0FTG6</accession>
<dbReference type="PANTHER" id="PTHR21666">
    <property type="entry name" value="PEPTIDASE-RELATED"/>
    <property type="match status" value="1"/>
</dbReference>
<dbReference type="InterPro" id="IPR036779">
    <property type="entry name" value="LysM_dom_sf"/>
</dbReference>